<dbReference type="RefSeq" id="WP_101893825.1">
    <property type="nucleotide sequence ID" value="NZ_CP022684.1"/>
</dbReference>
<gene>
    <name evidence="2" type="ORF">Kalk_08500</name>
</gene>
<dbReference type="PANTHER" id="PTHR30105">
    <property type="entry name" value="UNCHARACTERIZED YIBQ-RELATED"/>
    <property type="match status" value="1"/>
</dbReference>
<dbReference type="Pfam" id="PF04748">
    <property type="entry name" value="Polysacc_deac_2"/>
    <property type="match status" value="1"/>
</dbReference>
<evidence type="ECO:0008006" key="4">
    <source>
        <dbReference type="Google" id="ProtNLM"/>
    </source>
</evidence>
<dbReference type="InterPro" id="IPR006837">
    <property type="entry name" value="Divergent_DAC"/>
</dbReference>
<proteinExistence type="predicted"/>
<feature type="signal peptide" evidence="1">
    <location>
        <begin position="1"/>
        <end position="21"/>
    </location>
</feature>
<reference evidence="3" key="1">
    <citation type="submission" date="2017-08" db="EMBL/GenBank/DDBJ databases">
        <title>Direct submision.</title>
        <authorList>
            <person name="Kim S.-J."/>
            <person name="Rhee S.-K."/>
        </authorList>
    </citation>
    <scope>NUCLEOTIDE SEQUENCE [LARGE SCALE GENOMIC DNA]</scope>
    <source>
        <strain evidence="3">GI5</strain>
    </source>
</reference>
<dbReference type="Proteomes" id="UP000235116">
    <property type="component" value="Chromosome"/>
</dbReference>
<sequence length="291" mass="32958">MIFRPIIVLLLWLSLGNLSQAAQTAATPQQQTESLPKIAIILDDLGYNRPSGERALQLPGNITYAIIPFTPYSETLAQAAYDRNREVILHMPMESSDPNRRLDEGGISQDLNEDEIRQRVRKALDSVPHIVGLNNHMGSNVTADVQIMHWLMQEVQDRPLYFIDSMTNPNSVANRSARHYQIPSLKRDIFLDNIQTEAAVERMFQSLVSVAQKRGHAIAIGHPYPTTLAFLEKALPRLEDMGVQLVDASELVMFYGRPVDQPVDLKEIMEWIVAMPVPESQRLNFSNEQLY</sequence>
<dbReference type="GO" id="GO:0005975">
    <property type="term" value="P:carbohydrate metabolic process"/>
    <property type="evidence" value="ECO:0007669"/>
    <property type="project" value="InterPro"/>
</dbReference>
<dbReference type="EMBL" id="CP022684">
    <property type="protein sequence ID" value="AUM12457.1"/>
    <property type="molecule type" value="Genomic_DNA"/>
</dbReference>
<evidence type="ECO:0000256" key="1">
    <source>
        <dbReference type="SAM" id="SignalP"/>
    </source>
</evidence>
<protein>
    <recommendedName>
        <fullName evidence="4">Divergent polysaccharide deacetylase family protein</fullName>
    </recommendedName>
</protein>
<dbReference type="KEGG" id="kak:Kalk_08500"/>
<feature type="chain" id="PRO_5014992164" description="Divergent polysaccharide deacetylase family protein" evidence="1">
    <location>
        <begin position="22"/>
        <end position="291"/>
    </location>
</feature>
<name>A0A2K9LJP9_9GAMM</name>
<evidence type="ECO:0000313" key="3">
    <source>
        <dbReference type="Proteomes" id="UP000235116"/>
    </source>
</evidence>
<dbReference type="OrthoDB" id="9784811at2"/>
<dbReference type="AlphaFoldDB" id="A0A2K9LJP9"/>
<accession>A0A2K9LJP9</accession>
<dbReference type="SUPFAM" id="SSF88713">
    <property type="entry name" value="Glycoside hydrolase/deacetylase"/>
    <property type="match status" value="1"/>
</dbReference>
<dbReference type="PANTHER" id="PTHR30105:SF2">
    <property type="entry name" value="DIVERGENT POLYSACCHARIDE DEACETYLASE SUPERFAMILY"/>
    <property type="match status" value="1"/>
</dbReference>
<dbReference type="InterPro" id="IPR011330">
    <property type="entry name" value="Glyco_hydro/deAcase_b/a-brl"/>
</dbReference>
<keyword evidence="3" id="KW-1185">Reference proteome</keyword>
<dbReference type="CDD" id="cd10936">
    <property type="entry name" value="CE4_DAC2"/>
    <property type="match status" value="1"/>
</dbReference>
<organism evidence="2 3">
    <name type="scientific">Ketobacter alkanivorans</name>
    <dbReference type="NCBI Taxonomy" id="1917421"/>
    <lineage>
        <taxon>Bacteria</taxon>
        <taxon>Pseudomonadati</taxon>
        <taxon>Pseudomonadota</taxon>
        <taxon>Gammaproteobacteria</taxon>
        <taxon>Pseudomonadales</taxon>
        <taxon>Ketobacteraceae</taxon>
        <taxon>Ketobacter</taxon>
    </lineage>
</organism>
<evidence type="ECO:0000313" key="2">
    <source>
        <dbReference type="EMBL" id="AUM12457.1"/>
    </source>
</evidence>
<keyword evidence="1" id="KW-0732">Signal</keyword>
<dbReference type="Gene3D" id="3.20.20.370">
    <property type="entry name" value="Glycoside hydrolase/deacetylase"/>
    <property type="match status" value="1"/>
</dbReference>